<reference evidence="2" key="1">
    <citation type="submission" date="2023-01" db="EMBL/GenBank/DDBJ databases">
        <title>The genome sequence of Kordiimonadaceae bacterium 6D33.</title>
        <authorList>
            <person name="Liu Y."/>
        </authorList>
    </citation>
    <scope>NUCLEOTIDE SEQUENCE</scope>
    <source>
        <strain evidence="2">6D33</strain>
    </source>
</reference>
<feature type="coiled-coil region" evidence="1">
    <location>
        <begin position="31"/>
        <end position="58"/>
    </location>
</feature>
<dbReference type="AlphaFoldDB" id="A0AAE9XMD6"/>
<organism evidence="2 3">
    <name type="scientific">Gimibacter soli</name>
    <dbReference type="NCBI Taxonomy" id="3024400"/>
    <lineage>
        <taxon>Bacteria</taxon>
        <taxon>Pseudomonadati</taxon>
        <taxon>Pseudomonadota</taxon>
        <taxon>Alphaproteobacteria</taxon>
        <taxon>Kordiimonadales</taxon>
        <taxon>Temperatibacteraceae</taxon>
        <taxon>Gimibacter</taxon>
    </lineage>
</organism>
<evidence type="ECO:0000313" key="2">
    <source>
        <dbReference type="EMBL" id="WCL53607.1"/>
    </source>
</evidence>
<name>A0AAE9XMD6_9PROT</name>
<accession>A0AAE9XMD6</accession>
<evidence type="ECO:0000256" key="1">
    <source>
        <dbReference type="SAM" id="Coils"/>
    </source>
</evidence>
<dbReference type="EMBL" id="CP116805">
    <property type="protein sequence ID" value="WCL53607.1"/>
    <property type="molecule type" value="Genomic_DNA"/>
</dbReference>
<dbReference type="InterPro" id="IPR010870">
    <property type="entry name" value="Porin_O/P"/>
</dbReference>
<dbReference type="InterPro" id="IPR023614">
    <property type="entry name" value="Porin_dom_sf"/>
</dbReference>
<dbReference type="KEGG" id="gso:PH603_13795"/>
<sequence>MIIQKHRAGILRSATAVAALAAYVWGVPASAQSIEELKEQLALLAKRIEELEKKQEKNVVVKKDEPASELGFAAGDFTFNVRGRIFADAAWASDNDNAMDLSATELRAARLGIEGKAGARTGYKFEVDFAGDEVELKDAFLSYKADHGVTYQLGQFNPPTSMEELTSSRHTTFMERSSYTDAFGFARQIGVSATIGGDNYSVSAGAFRGSAGTTGEKEGETLAIRGHYGDKIGDGAWMLGASIRYRNLEEGAFRYRQRPHQHLSTLRFIDTGNVSSKDVLYGLEAAYVQGPFHATGEWAFVTADNAAANGGNASFNGGFVEIGMFLTDEQRALKLGQGVWDRPKVNNPVDEGGFGAWQIAARFDRIDLRDKGIFGGEMDTYLLGVNWYLNRYARMMLNLSRSDIENAFGVAANGADGENSVDALGLRFQVDW</sequence>
<gene>
    <name evidence="2" type="ORF">PH603_13795</name>
</gene>
<dbReference type="Pfam" id="PF07396">
    <property type="entry name" value="Porin_O_P"/>
    <property type="match status" value="1"/>
</dbReference>
<keyword evidence="1" id="KW-0175">Coiled coil</keyword>
<keyword evidence="3" id="KW-1185">Reference proteome</keyword>
<protein>
    <submittedName>
        <fullName evidence="2">Porin</fullName>
    </submittedName>
</protein>
<evidence type="ECO:0000313" key="3">
    <source>
        <dbReference type="Proteomes" id="UP001217500"/>
    </source>
</evidence>
<dbReference type="RefSeq" id="WP_289503119.1">
    <property type="nucleotide sequence ID" value="NZ_CP116805.1"/>
</dbReference>
<dbReference type="Proteomes" id="UP001217500">
    <property type="component" value="Chromosome"/>
</dbReference>
<proteinExistence type="predicted"/>
<dbReference type="SUPFAM" id="SSF56935">
    <property type="entry name" value="Porins"/>
    <property type="match status" value="1"/>
</dbReference>
<dbReference type="Gene3D" id="2.40.160.10">
    <property type="entry name" value="Porin"/>
    <property type="match status" value="1"/>
</dbReference>